<proteinExistence type="predicted"/>
<evidence type="ECO:0000313" key="4">
    <source>
        <dbReference type="Proteomes" id="UP001597304"/>
    </source>
</evidence>
<dbReference type="EMBL" id="JBHUEJ010000002">
    <property type="protein sequence ID" value="MFD1709107.1"/>
    <property type="molecule type" value="Genomic_DNA"/>
</dbReference>
<dbReference type="SUPFAM" id="SSF51735">
    <property type="entry name" value="NAD(P)-binding Rossmann-fold domains"/>
    <property type="match status" value="1"/>
</dbReference>
<keyword evidence="4" id="KW-1185">Reference proteome</keyword>
<dbReference type="Pfam" id="PF16884">
    <property type="entry name" value="ADH_N_2"/>
    <property type="match status" value="1"/>
</dbReference>
<dbReference type="CDD" id="cd05288">
    <property type="entry name" value="PGDH"/>
    <property type="match status" value="1"/>
</dbReference>
<reference evidence="4" key="1">
    <citation type="journal article" date="2019" name="Int. J. Syst. Evol. Microbiol.">
        <title>The Global Catalogue of Microorganisms (GCM) 10K type strain sequencing project: providing services to taxonomists for standard genome sequencing and annotation.</title>
        <authorList>
            <consortium name="The Broad Institute Genomics Platform"/>
            <consortium name="The Broad Institute Genome Sequencing Center for Infectious Disease"/>
            <person name="Wu L."/>
            <person name="Ma J."/>
        </authorList>
    </citation>
    <scope>NUCLEOTIDE SEQUENCE [LARGE SCALE GENOMIC DNA]</scope>
    <source>
        <strain evidence="4">LMG 29247</strain>
    </source>
</reference>
<dbReference type="RefSeq" id="WP_147914148.1">
    <property type="nucleotide sequence ID" value="NZ_JBHUEJ010000002.1"/>
</dbReference>
<protein>
    <submittedName>
        <fullName evidence="3">NADP-dependent oxidoreductase</fullName>
        <ecNumber evidence="3">1.-.-.-</ecNumber>
    </submittedName>
</protein>
<comment type="caution">
    <text evidence="3">The sequence shown here is derived from an EMBL/GenBank/DDBJ whole genome shotgun (WGS) entry which is preliminary data.</text>
</comment>
<evidence type="ECO:0000313" key="3">
    <source>
        <dbReference type="EMBL" id="MFD1709107.1"/>
    </source>
</evidence>
<dbReference type="Gene3D" id="3.40.50.720">
    <property type="entry name" value="NAD(P)-binding Rossmann-like Domain"/>
    <property type="match status" value="1"/>
</dbReference>
<dbReference type="EC" id="1.-.-.-" evidence="3"/>
<sequence length="337" mass="36098">MSAKQLQVRMARHPDRVLCADDFSVVEADMPTMAPGGLLAQQLYLSLDPYVRPMMDPVRSYVPHLNPGDLMPGFGVGRVLKSDSDALPVGSYVAGRFGWQEFASLDAAAVRRIDSGLGPVSTAVGVLGMPGATAHYGLTQLGKPQPGDTVVVSAASGAVGSLVGQIAKIKGCRVVGIAGGPEKCRYVIEELGFDACLDYRAPDLVERFIAATPDYVDVSFENVGGPIMDMVMGRLNAHARVVLCGAISQYNTASRSTGFEVFELVRQRASLTGFIISEHMDHWPGAFAEIAQWIKEGKVRYRESIAHGLRSAPEAFMGMLTGKNLGKQLVRVADENA</sequence>
<dbReference type="GO" id="GO:0016491">
    <property type="term" value="F:oxidoreductase activity"/>
    <property type="evidence" value="ECO:0007669"/>
    <property type="project" value="UniProtKB-KW"/>
</dbReference>
<evidence type="ECO:0000259" key="2">
    <source>
        <dbReference type="SMART" id="SM00829"/>
    </source>
</evidence>
<dbReference type="SMART" id="SM00829">
    <property type="entry name" value="PKS_ER"/>
    <property type="match status" value="1"/>
</dbReference>
<dbReference type="InterPro" id="IPR036291">
    <property type="entry name" value="NAD(P)-bd_dom_sf"/>
</dbReference>
<dbReference type="Gene3D" id="3.90.180.10">
    <property type="entry name" value="Medium-chain alcohol dehydrogenases, catalytic domain"/>
    <property type="match status" value="1"/>
</dbReference>
<dbReference type="InterPro" id="IPR045010">
    <property type="entry name" value="MDR_fam"/>
</dbReference>
<dbReference type="InterPro" id="IPR041694">
    <property type="entry name" value="ADH_N_2"/>
</dbReference>
<dbReference type="InterPro" id="IPR020843">
    <property type="entry name" value="ER"/>
</dbReference>
<dbReference type="Pfam" id="PF00107">
    <property type="entry name" value="ADH_zinc_N"/>
    <property type="match status" value="1"/>
</dbReference>
<gene>
    <name evidence="3" type="ORF">ACFSF0_00650</name>
</gene>
<dbReference type="PANTHER" id="PTHR43205">
    <property type="entry name" value="PROSTAGLANDIN REDUCTASE"/>
    <property type="match status" value="1"/>
</dbReference>
<keyword evidence="1 3" id="KW-0560">Oxidoreductase</keyword>
<organism evidence="3 4">
    <name type="scientific">Ottowia flava</name>
    <dbReference type="NCBI Taxonomy" id="2675430"/>
    <lineage>
        <taxon>Bacteria</taxon>
        <taxon>Pseudomonadati</taxon>
        <taxon>Pseudomonadota</taxon>
        <taxon>Betaproteobacteria</taxon>
        <taxon>Burkholderiales</taxon>
        <taxon>Comamonadaceae</taxon>
        <taxon>Ottowia</taxon>
    </lineage>
</organism>
<dbReference type="Proteomes" id="UP001597304">
    <property type="component" value="Unassembled WGS sequence"/>
</dbReference>
<dbReference type="PANTHER" id="PTHR43205:SF7">
    <property type="entry name" value="PROSTAGLANDIN REDUCTASE 1"/>
    <property type="match status" value="1"/>
</dbReference>
<dbReference type="InterPro" id="IPR013149">
    <property type="entry name" value="ADH-like_C"/>
</dbReference>
<evidence type="ECO:0000256" key="1">
    <source>
        <dbReference type="ARBA" id="ARBA00023002"/>
    </source>
</evidence>
<accession>A0ABW4KPT8</accession>
<name>A0ABW4KPT8_9BURK</name>
<dbReference type="SUPFAM" id="SSF50129">
    <property type="entry name" value="GroES-like"/>
    <property type="match status" value="1"/>
</dbReference>
<feature type="domain" description="Enoyl reductase (ER)" evidence="2">
    <location>
        <begin position="37"/>
        <end position="330"/>
    </location>
</feature>
<dbReference type="InterPro" id="IPR011032">
    <property type="entry name" value="GroES-like_sf"/>
</dbReference>